<proteinExistence type="predicted"/>
<evidence type="ECO:0000313" key="5">
    <source>
        <dbReference type="EMBL" id="NEV69127.1"/>
    </source>
</evidence>
<dbReference type="EMBL" id="JTHE02000003">
    <property type="protein sequence ID" value="NEV69127.1"/>
    <property type="molecule type" value="Genomic_DNA"/>
</dbReference>
<protein>
    <submittedName>
        <fullName evidence="5">N-acetyltransferase</fullName>
    </submittedName>
</protein>
<reference evidence="5" key="2">
    <citation type="journal article" date="2015" name="Genome Announc.">
        <title>Draft Genome Sequence of Filamentous Marine Cyanobacterium Lyngbya confervoides Strain BDU141951.</title>
        <authorList>
            <person name="Chandrababunaidu M.M."/>
            <person name="Sen D."/>
            <person name="Tripathy S."/>
        </authorList>
    </citation>
    <scope>NUCLEOTIDE SEQUENCE</scope>
    <source>
        <strain evidence="5">BDU141951</strain>
    </source>
</reference>
<dbReference type="GO" id="GO:0016747">
    <property type="term" value="F:acyltransferase activity, transferring groups other than amino-acyl groups"/>
    <property type="evidence" value="ECO:0007669"/>
    <property type="project" value="InterPro"/>
</dbReference>
<evidence type="ECO:0000256" key="4">
    <source>
        <dbReference type="ARBA" id="ARBA00051334"/>
    </source>
</evidence>
<reference evidence="5" key="3">
    <citation type="submission" date="2020-02" db="EMBL/GenBank/DDBJ databases">
        <authorList>
            <person name="Sarangi A.N."/>
            <person name="Ghosh S."/>
            <person name="Mukherjee M."/>
            <person name="Tripathy S."/>
        </authorList>
    </citation>
    <scope>NUCLEOTIDE SEQUENCE</scope>
    <source>
        <strain evidence="5">BDU141951</strain>
    </source>
</reference>
<name>A0A0C1USJ6_9CYAN</name>
<comment type="catalytic activity">
    <reaction evidence="4">
        <text>L-methionine sulfone + acetyl-CoA = N-acetyl-L-methionine sulfone + CoA + H(+)</text>
        <dbReference type="Rhea" id="RHEA:47656"/>
        <dbReference type="ChEBI" id="CHEBI:15378"/>
        <dbReference type="ChEBI" id="CHEBI:57287"/>
        <dbReference type="ChEBI" id="CHEBI:57288"/>
        <dbReference type="ChEBI" id="CHEBI:87824"/>
        <dbReference type="ChEBI" id="CHEBI:87825"/>
    </reaction>
</comment>
<gene>
    <name evidence="5" type="ORF">QQ91_018665</name>
</gene>
<accession>A0A0C1USJ6</accession>
<keyword evidence="2" id="KW-0012">Acyltransferase</keyword>
<dbReference type="PANTHER" id="PTHR43072">
    <property type="entry name" value="N-ACETYLTRANSFERASE"/>
    <property type="match status" value="1"/>
</dbReference>
<organism evidence="5">
    <name type="scientific">Lyngbya confervoides BDU141951</name>
    <dbReference type="NCBI Taxonomy" id="1574623"/>
    <lineage>
        <taxon>Bacteria</taxon>
        <taxon>Bacillati</taxon>
        <taxon>Cyanobacteriota</taxon>
        <taxon>Cyanophyceae</taxon>
        <taxon>Oscillatoriophycideae</taxon>
        <taxon>Oscillatoriales</taxon>
        <taxon>Microcoleaceae</taxon>
        <taxon>Lyngbya</taxon>
    </lineage>
</organism>
<dbReference type="Pfam" id="PF00583">
    <property type="entry name" value="Acetyltransf_1"/>
    <property type="match status" value="1"/>
</dbReference>
<reference evidence="5" key="1">
    <citation type="submission" date="2014-11" db="EMBL/GenBank/DDBJ databases">
        <authorList>
            <person name="Malar M.C."/>
            <person name="Sen D."/>
            <person name="Tripathy S."/>
        </authorList>
    </citation>
    <scope>NUCLEOTIDE SEQUENCE</scope>
    <source>
        <strain evidence="5">BDU141951</strain>
    </source>
</reference>
<evidence type="ECO:0000256" key="1">
    <source>
        <dbReference type="ARBA" id="ARBA00022679"/>
    </source>
</evidence>
<comment type="caution">
    <text evidence="5">The sequence shown here is derived from an EMBL/GenBank/DDBJ whole genome shotgun (WGS) entry which is preliminary data.</text>
</comment>
<keyword evidence="1" id="KW-0808">Transferase</keyword>
<evidence type="ECO:0000256" key="3">
    <source>
        <dbReference type="ARBA" id="ARBA00050603"/>
    </source>
</evidence>
<comment type="catalytic activity">
    <reaction evidence="3">
        <text>L-methionine sulfoximine + acetyl-CoA = N-acetyl-L-methionine sulfoximine + CoA + H(+)</text>
        <dbReference type="Rhea" id="RHEA:47660"/>
        <dbReference type="ChEBI" id="CHEBI:15378"/>
        <dbReference type="ChEBI" id="CHEBI:57287"/>
        <dbReference type="ChEBI" id="CHEBI:57288"/>
        <dbReference type="ChEBI" id="CHEBI:87826"/>
        <dbReference type="ChEBI" id="CHEBI:87827"/>
    </reaction>
</comment>
<dbReference type="AlphaFoldDB" id="A0A0C1USJ6"/>
<dbReference type="InterPro" id="IPR016181">
    <property type="entry name" value="Acyl_CoA_acyltransferase"/>
</dbReference>
<sequence>MIRPATTADLPSILDIYNDAILNTTAVYDYAPHTLAMRESWFAAKCEAGFPVLVAEEQNEVAGFGALGHFRAWEAYRYTVENSLYVAPQYRGQGIGKQLLAHLVQAAGELQLHAIVAGIDADNIVSLKLHEKFGFQEVAHFPQVGYKFDRWLDLKFMQRLIEP</sequence>
<dbReference type="InterPro" id="IPR000182">
    <property type="entry name" value="GNAT_dom"/>
</dbReference>
<dbReference type="PANTHER" id="PTHR43072:SF23">
    <property type="entry name" value="UPF0039 PROTEIN C11D3.02C"/>
    <property type="match status" value="1"/>
</dbReference>
<evidence type="ECO:0000256" key="2">
    <source>
        <dbReference type="ARBA" id="ARBA00023315"/>
    </source>
</evidence>
<dbReference type="SUPFAM" id="SSF55729">
    <property type="entry name" value="Acyl-CoA N-acyltransferases (Nat)"/>
    <property type="match status" value="1"/>
</dbReference>
<dbReference type="Gene3D" id="3.40.630.30">
    <property type="match status" value="1"/>
</dbReference>
<dbReference type="CDD" id="cd04301">
    <property type="entry name" value="NAT_SF"/>
    <property type="match status" value="1"/>
</dbReference>
<dbReference type="PROSITE" id="PS51186">
    <property type="entry name" value="GNAT"/>
    <property type="match status" value="1"/>
</dbReference>
<dbReference type="FunFam" id="3.40.630.30:FF:000026">
    <property type="entry name" value="Phosphinothricin acetyltransferase"/>
    <property type="match status" value="1"/>
</dbReference>